<dbReference type="Proteomes" id="UP000005237">
    <property type="component" value="Unassembled WGS sequence"/>
</dbReference>
<evidence type="ECO:0000313" key="1">
    <source>
        <dbReference type="EnsemblMetazoa" id="CJA36627.1"/>
    </source>
</evidence>
<name>A0A8R1ELP8_CAEJA</name>
<dbReference type="AlphaFoldDB" id="A0A8R1ELP8"/>
<reference evidence="1" key="2">
    <citation type="submission" date="2022-06" db="UniProtKB">
        <authorList>
            <consortium name="EnsemblMetazoa"/>
        </authorList>
    </citation>
    <scope>IDENTIFICATION</scope>
    <source>
        <strain evidence="1">DF5081</strain>
    </source>
</reference>
<accession>A0A8R1ELP8</accession>
<protein>
    <submittedName>
        <fullName evidence="1">Uncharacterized protein</fullName>
    </submittedName>
</protein>
<reference evidence="2" key="1">
    <citation type="submission" date="2010-08" db="EMBL/GenBank/DDBJ databases">
        <authorList>
            <consortium name="Caenorhabditis japonica Sequencing Consortium"/>
            <person name="Wilson R.K."/>
        </authorList>
    </citation>
    <scope>NUCLEOTIDE SEQUENCE [LARGE SCALE GENOMIC DNA]</scope>
    <source>
        <strain evidence="2">DF5081</strain>
    </source>
</reference>
<proteinExistence type="predicted"/>
<organism evidence="1 2">
    <name type="scientific">Caenorhabditis japonica</name>
    <dbReference type="NCBI Taxonomy" id="281687"/>
    <lineage>
        <taxon>Eukaryota</taxon>
        <taxon>Metazoa</taxon>
        <taxon>Ecdysozoa</taxon>
        <taxon>Nematoda</taxon>
        <taxon>Chromadorea</taxon>
        <taxon>Rhabditida</taxon>
        <taxon>Rhabditina</taxon>
        <taxon>Rhabditomorpha</taxon>
        <taxon>Rhabditoidea</taxon>
        <taxon>Rhabditidae</taxon>
        <taxon>Peloderinae</taxon>
        <taxon>Caenorhabditis</taxon>
    </lineage>
</organism>
<evidence type="ECO:0000313" key="2">
    <source>
        <dbReference type="Proteomes" id="UP000005237"/>
    </source>
</evidence>
<sequence>MMIILIRRAIHPEVVYGPLSQVHHCYETAVFVVDLQSYGLCQSGIFDQEGLYKKPYKFGSTKLLASEGMGRA</sequence>
<dbReference type="EnsemblMetazoa" id="CJA36627.1">
    <property type="protein sequence ID" value="CJA36627.1"/>
    <property type="gene ID" value="WBGene00212474"/>
</dbReference>
<keyword evidence="2" id="KW-1185">Reference proteome</keyword>